<accession>A0A7Y7WL46</accession>
<dbReference type="InterPro" id="IPR009784">
    <property type="entry name" value="DUF1349"/>
</dbReference>
<evidence type="ECO:0000313" key="2">
    <source>
        <dbReference type="Proteomes" id="UP000582981"/>
    </source>
</evidence>
<dbReference type="Proteomes" id="UP000582981">
    <property type="component" value="Unassembled WGS sequence"/>
</dbReference>
<comment type="caution">
    <text evidence="1">The sequence shown here is derived from an EMBL/GenBank/DDBJ whole genome shotgun (WGS) entry which is preliminary data.</text>
</comment>
<dbReference type="AlphaFoldDB" id="A0A7Y7WL46"/>
<proteinExistence type="predicted"/>
<reference evidence="1 2" key="1">
    <citation type="submission" date="2020-04" db="EMBL/GenBank/DDBJ databases">
        <title>Molecular characterization of pseudomonads from Agaricus bisporus reveal novel blotch 2 pathogens in Western Europe.</title>
        <authorList>
            <person name="Taparia T."/>
            <person name="Krijger M."/>
            <person name="Haynes E."/>
            <person name="Elpinstone J.G."/>
            <person name="Noble R."/>
            <person name="Van Der Wolf J."/>
        </authorList>
    </citation>
    <scope>NUCLEOTIDE SEQUENCE [LARGE SCALE GENOMIC DNA]</scope>
    <source>
        <strain evidence="1 2">F1001</strain>
    </source>
</reference>
<dbReference type="InterPro" id="IPR013320">
    <property type="entry name" value="ConA-like_dom_sf"/>
</dbReference>
<sequence>MFEQMNWLNEPETWRHEGDRLWVCTDRNSDFWRETHYGFTRDSGHFLYRQSEGDFSAQVRVQGQFSKLYDQAGLMVRLDPQHWVKTGLEISDGAPMLSSVLTANQSDWATGPFPGEPTDFWMRVSVVLGVLRIQVSVDGEHWPLVRLAAFPVAASYQVGPFCCTPERGGLNVEFSEFQLGVPLLKALHDLS</sequence>
<dbReference type="EMBL" id="JACAPU010000043">
    <property type="protein sequence ID" value="NWB50394.1"/>
    <property type="molecule type" value="Genomic_DNA"/>
</dbReference>
<dbReference type="Gene3D" id="2.60.120.200">
    <property type="match status" value="1"/>
</dbReference>
<dbReference type="PANTHER" id="PTHR35332">
    <property type="entry name" value="REGULATION OF ENOLASE PROTEIN 1"/>
    <property type="match status" value="1"/>
</dbReference>
<name>A0A7Y7WL46_9PSED</name>
<protein>
    <submittedName>
        <fullName evidence="1">DUF1349 domain-containing protein</fullName>
    </submittedName>
</protein>
<dbReference type="Pfam" id="PF07081">
    <property type="entry name" value="DUF1349"/>
    <property type="match status" value="1"/>
</dbReference>
<organism evidence="1 2">
    <name type="scientific">Pseudomonas gingeri</name>
    <dbReference type="NCBI Taxonomy" id="117681"/>
    <lineage>
        <taxon>Bacteria</taxon>
        <taxon>Pseudomonadati</taxon>
        <taxon>Pseudomonadota</taxon>
        <taxon>Gammaproteobacteria</taxon>
        <taxon>Pseudomonadales</taxon>
        <taxon>Pseudomonadaceae</taxon>
        <taxon>Pseudomonas</taxon>
    </lineage>
</organism>
<dbReference type="RefSeq" id="WP_177145541.1">
    <property type="nucleotide sequence ID" value="NZ_JACAPU010000043.1"/>
</dbReference>
<dbReference type="InterPro" id="IPR015987">
    <property type="entry name" value="UCP022704"/>
</dbReference>
<dbReference type="SUPFAM" id="SSF49899">
    <property type="entry name" value="Concanavalin A-like lectins/glucanases"/>
    <property type="match status" value="1"/>
</dbReference>
<dbReference type="PANTHER" id="PTHR35332:SF2">
    <property type="entry name" value="REGULATION OF ENOLASE PROTEIN 1"/>
    <property type="match status" value="1"/>
</dbReference>
<gene>
    <name evidence="1" type="ORF">HX829_28370</name>
</gene>
<dbReference type="PIRSF" id="PIRSF022704">
    <property type="entry name" value="UCP022704"/>
    <property type="match status" value="1"/>
</dbReference>
<evidence type="ECO:0000313" key="1">
    <source>
        <dbReference type="EMBL" id="NWB50394.1"/>
    </source>
</evidence>